<proteinExistence type="predicted"/>
<organism evidence="1 2">
    <name type="scientific">Durusdinium trenchii</name>
    <dbReference type="NCBI Taxonomy" id="1381693"/>
    <lineage>
        <taxon>Eukaryota</taxon>
        <taxon>Sar</taxon>
        <taxon>Alveolata</taxon>
        <taxon>Dinophyceae</taxon>
        <taxon>Suessiales</taxon>
        <taxon>Symbiodiniaceae</taxon>
        <taxon>Durusdinium</taxon>
    </lineage>
</organism>
<gene>
    <name evidence="1" type="ORF">CCMP2556_LOCUS34210</name>
</gene>
<reference evidence="1 2" key="1">
    <citation type="submission" date="2024-02" db="EMBL/GenBank/DDBJ databases">
        <authorList>
            <person name="Chen Y."/>
            <person name="Shah S."/>
            <person name="Dougan E. K."/>
            <person name="Thang M."/>
            <person name="Chan C."/>
        </authorList>
    </citation>
    <scope>NUCLEOTIDE SEQUENCE [LARGE SCALE GENOMIC DNA]</scope>
</reference>
<dbReference type="Proteomes" id="UP001642484">
    <property type="component" value="Unassembled WGS sequence"/>
</dbReference>
<evidence type="ECO:0000313" key="1">
    <source>
        <dbReference type="EMBL" id="CAK9069549.1"/>
    </source>
</evidence>
<dbReference type="EMBL" id="CAXAMN010022461">
    <property type="protein sequence ID" value="CAK9069549.1"/>
    <property type="molecule type" value="Genomic_DNA"/>
</dbReference>
<name>A0ABP0P3W2_9DINO</name>
<keyword evidence="2" id="KW-1185">Reference proteome</keyword>
<sequence>MLAMLKSSGKMCGKSRRLYIDSKFRKFDVPFLCRARSSERTVLLVDADTHCIEDIKHVLSRLRDEGGAVETRLFGPPARVTNKKWSQLLQEPDITFRPVLRSENPSKEPNDEAIVSAMQRLFFKQWSR</sequence>
<comment type="caution">
    <text evidence="1">The sequence shown here is derived from an EMBL/GenBank/DDBJ whole genome shotgun (WGS) entry which is preliminary data.</text>
</comment>
<protein>
    <submittedName>
        <fullName evidence="1">Uncharacterized protein</fullName>
    </submittedName>
</protein>
<accession>A0ABP0P3W2</accession>
<evidence type="ECO:0000313" key="2">
    <source>
        <dbReference type="Proteomes" id="UP001642484"/>
    </source>
</evidence>